<accession>A0A0U3SQ34</accession>
<protein>
    <submittedName>
        <fullName evidence="1">Uncharacterized protein</fullName>
    </submittedName>
</protein>
<name>A0A0U3SQ34_ENTCL</name>
<dbReference type="Gene3D" id="3.40.1800.10">
    <property type="entry name" value="His-Me finger endonucleases"/>
    <property type="match status" value="1"/>
</dbReference>
<reference evidence="1" key="1">
    <citation type="journal article" date="2015" name="J. Clin. Microbiol.">
        <title>Co-Production of KPC-18 and VIM-1 Carbapenemases by Enterobacter cloacae: Implications for Newer beta-Lactam-beta-Lactamase Inhibitor Combinations.</title>
        <authorList>
            <person name="Thomson G.K."/>
            <person name="Snyder J.W."/>
            <person name="McElheny C.L."/>
            <person name="Thomson K.S."/>
            <person name="Doi Y."/>
        </authorList>
    </citation>
    <scope>NUCLEOTIDE SEQUENCE</scope>
    <source>
        <strain evidence="1">G6809</strain>
    </source>
</reference>
<evidence type="ECO:0000313" key="1">
    <source>
        <dbReference type="EMBL" id="ALV83368.1"/>
    </source>
</evidence>
<dbReference type="EMBL" id="KT884517">
    <property type="protein sequence ID" value="ALV83368.1"/>
    <property type="molecule type" value="Genomic_DNA"/>
</dbReference>
<sequence>MFEPYAQKRNPAKLAQRSASDYRKMMIAEQDGRDFITGSPLTDPVIDHDHRTGHCRLILNRVTNAIEGDFNLILSRVAYREDFTPLLWEVYFGFHDTLYDELYNAALERRNGYLKEHHFRFILKQFAVYYAVRFDHLNHLEYYR</sequence>
<dbReference type="AlphaFoldDB" id="A0A0U3SQ34"/>
<proteinExistence type="predicted"/>
<dbReference type="InterPro" id="IPR038563">
    <property type="entry name" value="Endonuclease_7_sf"/>
</dbReference>
<organism evidence="1">
    <name type="scientific">Enterobacter cloacae</name>
    <dbReference type="NCBI Taxonomy" id="550"/>
    <lineage>
        <taxon>Bacteria</taxon>
        <taxon>Pseudomonadati</taxon>
        <taxon>Pseudomonadota</taxon>
        <taxon>Gammaproteobacteria</taxon>
        <taxon>Enterobacterales</taxon>
        <taxon>Enterobacteriaceae</taxon>
        <taxon>Enterobacter</taxon>
        <taxon>Enterobacter cloacae complex</taxon>
    </lineage>
</organism>